<evidence type="ECO:0000313" key="1">
    <source>
        <dbReference type="EMBL" id="KAH9375431.1"/>
    </source>
</evidence>
<gene>
    <name evidence="1" type="ORF">HPB48_008556</name>
</gene>
<dbReference type="VEuPathDB" id="VectorBase:HLOH_054654"/>
<dbReference type="AlphaFoldDB" id="A0A9J6GLF0"/>
<keyword evidence="2" id="KW-1185">Reference proteome</keyword>
<dbReference type="EMBL" id="JABSTR010000007">
    <property type="protein sequence ID" value="KAH9375431.1"/>
    <property type="molecule type" value="Genomic_DNA"/>
</dbReference>
<dbReference type="Proteomes" id="UP000821853">
    <property type="component" value="Chromosome 5"/>
</dbReference>
<proteinExistence type="predicted"/>
<comment type="caution">
    <text evidence="1">The sequence shown here is derived from an EMBL/GenBank/DDBJ whole genome shotgun (WGS) entry which is preliminary data.</text>
</comment>
<organism evidence="1 2">
    <name type="scientific">Haemaphysalis longicornis</name>
    <name type="common">Bush tick</name>
    <dbReference type="NCBI Taxonomy" id="44386"/>
    <lineage>
        <taxon>Eukaryota</taxon>
        <taxon>Metazoa</taxon>
        <taxon>Ecdysozoa</taxon>
        <taxon>Arthropoda</taxon>
        <taxon>Chelicerata</taxon>
        <taxon>Arachnida</taxon>
        <taxon>Acari</taxon>
        <taxon>Parasitiformes</taxon>
        <taxon>Ixodida</taxon>
        <taxon>Ixodoidea</taxon>
        <taxon>Ixodidae</taxon>
        <taxon>Haemaphysalinae</taxon>
        <taxon>Haemaphysalis</taxon>
    </lineage>
</organism>
<protein>
    <submittedName>
        <fullName evidence="1">Uncharacterized protein</fullName>
    </submittedName>
</protein>
<sequence>MERRRRGHGAASGLCAHARWPGAGAFFEPRDCVGRDYDAVPFGPRRRGEPARVLTSDIDEAGGPRSLLAVVAYIPE</sequence>
<evidence type="ECO:0000313" key="2">
    <source>
        <dbReference type="Proteomes" id="UP000821853"/>
    </source>
</evidence>
<reference evidence="1 2" key="1">
    <citation type="journal article" date="2020" name="Cell">
        <title>Large-Scale Comparative Analyses of Tick Genomes Elucidate Their Genetic Diversity and Vector Capacities.</title>
        <authorList>
            <consortium name="Tick Genome and Microbiome Consortium (TIGMIC)"/>
            <person name="Jia N."/>
            <person name="Wang J."/>
            <person name="Shi W."/>
            <person name="Du L."/>
            <person name="Sun Y."/>
            <person name="Zhan W."/>
            <person name="Jiang J.F."/>
            <person name="Wang Q."/>
            <person name="Zhang B."/>
            <person name="Ji P."/>
            <person name="Bell-Sakyi L."/>
            <person name="Cui X.M."/>
            <person name="Yuan T.T."/>
            <person name="Jiang B.G."/>
            <person name="Yang W.F."/>
            <person name="Lam T.T."/>
            <person name="Chang Q.C."/>
            <person name="Ding S.J."/>
            <person name="Wang X.J."/>
            <person name="Zhu J.G."/>
            <person name="Ruan X.D."/>
            <person name="Zhao L."/>
            <person name="Wei J.T."/>
            <person name="Ye R.Z."/>
            <person name="Que T.C."/>
            <person name="Du C.H."/>
            <person name="Zhou Y.H."/>
            <person name="Cheng J.X."/>
            <person name="Dai P.F."/>
            <person name="Guo W.B."/>
            <person name="Han X.H."/>
            <person name="Huang E.J."/>
            <person name="Li L.F."/>
            <person name="Wei W."/>
            <person name="Gao Y.C."/>
            <person name="Liu J.Z."/>
            <person name="Shao H.Z."/>
            <person name="Wang X."/>
            <person name="Wang C.C."/>
            <person name="Yang T.C."/>
            <person name="Huo Q.B."/>
            <person name="Li W."/>
            <person name="Chen H.Y."/>
            <person name="Chen S.E."/>
            <person name="Zhou L.G."/>
            <person name="Ni X.B."/>
            <person name="Tian J.H."/>
            <person name="Sheng Y."/>
            <person name="Liu T."/>
            <person name="Pan Y.S."/>
            <person name="Xia L.Y."/>
            <person name="Li J."/>
            <person name="Zhao F."/>
            <person name="Cao W.C."/>
        </authorList>
    </citation>
    <scope>NUCLEOTIDE SEQUENCE [LARGE SCALE GENOMIC DNA]</scope>
    <source>
        <strain evidence="1">HaeL-2018</strain>
    </source>
</reference>
<accession>A0A9J6GLF0</accession>
<name>A0A9J6GLF0_HAELO</name>